<dbReference type="InterPro" id="IPR013148">
    <property type="entry name" value="Glyco_hydro_32_N"/>
</dbReference>
<dbReference type="Pfam" id="PF08244">
    <property type="entry name" value="Glyco_hydro_32C"/>
    <property type="match status" value="1"/>
</dbReference>
<dbReference type="CDD" id="cd08996">
    <property type="entry name" value="GH32_FFase"/>
    <property type="match status" value="1"/>
</dbReference>
<gene>
    <name evidence="8" type="ORF">OIE73_29225</name>
</gene>
<organism evidence="8 9">
    <name type="scientific">Streptomyces hirsutus</name>
    <dbReference type="NCBI Taxonomy" id="35620"/>
    <lineage>
        <taxon>Bacteria</taxon>
        <taxon>Bacillati</taxon>
        <taxon>Actinomycetota</taxon>
        <taxon>Actinomycetes</taxon>
        <taxon>Kitasatosporales</taxon>
        <taxon>Streptomycetaceae</taxon>
        <taxon>Streptomyces</taxon>
    </lineage>
</organism>
<dbReference type="RefSeq" id="WP_326755193.1">
    <property type="nucleotide sequence ID" value="NZ_CP109134.1"/>
</dbReference>
<dbReference type="InterPro" id="IPR013320">
    <property type="entry name" value="ConA-like_dom_sf"/>
</dbReference>
<dbReference type="EC" id="3.2.1.26" evidence="2"/>
<dbReference type="EMBL" id="CP109134">
    <property type="protein sequence ID" value="WSD09431.1"/>
    <property type="molecule type" value="Genomic_DNA"/>
</dbReference>
<dbReference type="SMART" id="SM00640">
    <property type="entry name" value="Glyco_32"/>
    <property type="match status" value="1"/>
</dbReference>
<dbReference type="PANTHER" id="PTHR43101:SF1">
    <property type="entry name" value="BETA-FRUCTOSIDASE"/>
    <property type="match status" value="1"/>
</dbReference>
<dbReference type="Gene3D" id="2.115.10.20">
    <property type="entry name" value="Glycosyl hydrolase domain, family 43"/>
    <property type="match status" value="1"/>
</dbReference>
<dbReference type="SUPFAM" id="SSF49899">
    <property type="entry name" value="Concanavalin A-like lectins/glucanases"/>
    <property type="match status" value="1"/>
</dbReference>
<feature type="domain" description="Glycosyl hydrolase family 32 C-terminal" evidence="7">
    <location>
        <begin position="335"/>
        <end position="443"/>
    </location>
</feature>
<accession>A0ABZ1GUX7</accession>
<proteinExistence type="inferred from homology"/>
<reference evidence="8 9" key="1">
    <citation type="submission" date="2022-10" db="EMBL/GenBank/DDBJ databases">
        <title>The complete genomes of actinobacterial strains from the NBC collection.</title>
        <authorList>
            <person name="Joergensen T.S."/>
            <person name="Alvarez Arevalo M."/>
            <person name="Sterndorff E.B."/>
            <person name="Faurdal D."/>
            <person name="Vuksanovic O."/>
            <person name="Mourched A.-S."/>
            <person name="Charusanti P."/>
            <person name="Shaw S."/>
            <person name="Blin K."/>
            <person name="Weber T."/>
        </authorList>
    </citation>
    <scope>NUCLEOTIDE SEQUENCE [LARGE SCALE GENOMIC DNA]</scope>
    <source>
        <strain evidence="8 9">NBC 01753</strain>
    </source>
</reference>
<evidence type="ECO:0000259" key="6">
    <source>
        <dbReference type="Pfam" id="PF00251"/>
    </source>
</evidence>
<keyword evidence="4 5" id="KW-0326">Glycosidase</keyword>
<dbReference type="Pfam" id="PF00251">
    <property type="entry name" value="Glyco_hydro_32N"/>
    <property type="match status" value="1"/>
</dbReference>
<name>A0ABZ1GUX7_9ACTN</name>
<dbReference type="Proteomes" id="UP001335325">
    <property type="component" value="Chromosome"/>
</dbReference>
<comment type="similarity">
    <text evidence="1 5">Belongs to the glycosyl hydrolase 32 family.</text>
</comment>
<dbReference type="PANTHER" id="PTHR43101">
    <property type="entry name" value="BETA-FRUCTOSIDASE"/>
    <property type="match status" value="1"/>
</dbReference>
<protein>
    <recommendedName>
        <fullName evidence="2">beta-fructofuranosidase</fullName>
        <ecNumber evidence="2">3.2.1.26</ecNumber>
    </recommendedName>
</protein>
<sequence>MSALPADPHLPAIHLRPPRNWINDPNGLVFHDGHYHVFFQYNPHGPQHSNVHWGHFRSPDLINWEPLPVALTPTPGGYDADGCYSGNAVSVDDRMVAFYSAHRNDRWWQPITTAESQDNGRTWAKRPQLLIAEPPAGTTMYRDPYVWRQDERWRMLVGSALDDGRAAALLYESDDLENWAYLGPFHTSDAAPGTGPIGWECPQYATFGDRSILIVSDWTPQNGPSHTTVHTGHEKNGRFTPAASPVPLDHGPDIYAPALLKAPGEDRWLLWGWAWEARDDGWAHEAGWAGVLTLPREVSLTADGTVVQRPARELLALRGARVLHRTGHVTRPEPAELGQVSRTFDLTAALIPDPTGTSGLRLVTSADGSEYLDISLDPAAGHLIVDRGHASLDARARGGSYTAPCPAATRPGTPVELRMIVDRSIAEVYLADEQVLTLRFYPLADGPWRLQARTTGAGRSDFAVEAWNLAPGGVHQETVLAGQGRDAELTRP</sequence>
<dbReference type="InterPro" id="IPR001362">
    <property type="entry name" value="Glyco_hydro_32"/>
</dbReference>
<dbReference type="InterPro" id="IPR013189">
    <property type="entry name" value="Glyco_hydro_32_C"/>
</dbReference>
<dbReference type="InterPro" id="IPR051214">
    <property type="entry name" value="GH32_Enzymes"/>
</dbReference>
<evidence type="ECO:0000313" key="9">
    <source>
        <dbReference type="Proteomes" id="UP001335325"/>
    </source>
</evidence>
<dbReference type="InterPro" id="IPR018053">
    <property type="entry name" value="Glyco_hydro_32_AS"/>
</dbReference>
<dbReference type="GO" id="GO:0016787">
    <property type="term" value="F:hydrolase activity"/>
    <property type="evidence" value="ECO:0007669"/>
    <property type="project" value="UniProtKB-KW"/>
</dbReference>
<dbReference type="InterPro" id="IPR023296">
    <property type="entry name" value="Glyco_hydro_beta-prop_sf"/>
</dbReference>
<evidence type="ECO:0000256" key="2">
    <source>
        <dbReference type="ARBA" id="ARBA00012758"/>
    </source>
</evidence>
<keyword evidence="3 5" id="KW-0378">Hydrolase</keyword>
<keyword evidence="9" id="KW-1185">Reference proteome</keyword>
<dbReference type="Gene3D" id="2.60.120.560">
    <property type="entry name" value="Exo-inulinase, domain 1"/>
    <property type="match status" value="1"/>
</dbReference>
<dbReference type="PROSITE" id="PS00609">
    <property type="entry name" value="GLYCOSYL_HYDROL_F32"/>
    <property type="match status" value="1"/>
</dbReference>
<evidence type="ECO:0000259" key="7">
    <source>
        <dbReference type="Pfam" id="PF08244"/>
    </source>
</evidence>
<evidence type="ECO:0000256" key="4">
    <source>
        <dbReference type="ARBA" id="ARBA00023295"/>
    </source>
</evidence>
<evidence type="ECO:0000256" key="3">
    <source>
        <dbReference type="ARBA" id="ARBA00022801"/>
    </source>
</evidence>
<dbReference type="SUPFAM" id="SSF75005">
    <property type="entry name" value="Arabinanase/levansucrase/invertase"/>
    <property type="match status" value="1"/>
</dbReference>
<evidence type="ECO:0000313" key="8">
    <source>
        <dbReference type="EMBL" id="WSD09431.1"/>
    </source>
</evidence>
<feature type="domain" description="Glycosyl hydrolase family 32 N-terminal" evidence="6">
    <location>
        <begin position="14"/>
        <end position="310"/>
    </location>
</feature>
<evidence type="ECO:0000256" key="1">
    <source>
        <dbReference type="ARBA" id="ARBA00009902"/>
    </source>
</evidence>
<dbReference type="GeneID" id="91546741"/>
<evidence type="ECO:0000256" key="5">
    <source>
        <dbReference type="RuleBase" id="RU362110"/>
    </source>
</evidence>